<sequence length="159" mass="18378">MRDLTTTGKSERIKTYQCSIYIQIRNHAMQKWDPWTESGTITRSSGYKFPVLVKEMVGVAAPSGQIILTSWCHRNLLLSEQFLPLDGQKFIKKICDLILLHPLCSVNEYMNLFQSHHVEDMKTDDWCEFASPFWTAMVGYAWTIKGFFSLLCTSDDKRA</sequence>
<organism evidence="1 2">
    <name type="scientific">Catharanthus roseus</name>
    <name type="common">Madagascar periwinkle</name>
    <name type="synonym">Vinca rosea</name>
    <dbReference type="NCBI Taxonomy" id="4058"/>
    <lineage>
        <taxon>Eukaryota</taxon>
        <taxon>Viridiplantae</taxon>
        <taxon>Streptophyta</taxon>
        <taxon>Embryophyta</taxon>
        <taxon>Tracheophyta</taxon>
        <taxon>Spermatophyta</taxon>
        <taxon>Magnoliopsida</taxon>
        <taxon>eudicotyledons</taxon>
        <taxon>Gunneridae</taxon>
        <taxon>Pentapetalae</taxon>
        <taxon>asterids</taxon>
        <taxon>lamiids</taxon>
        <taxon>Gentianales</taxon>
        <taxon>Apocynaceae</taxon>
        <taxon>Rauvolfioideae</taxon>
        <taxon>Vinceae</taxon>
        <taxon>Catharanthinae</taxon>
        <taxon>Catharanthus</taxon>
    </lineage>
</organism>
<dbReference type="EMBL" id="CM044701">
    <property type="protein sequence ID" value="KAI5683620.1"/>
    <property type="molecule type" value="Genomic_DNA"/>
</dbReference>
<evidence type="ECO:0000313" key="2">
    <source>
        <dbReference type="Proteomes" id="UP001060085"/>
    </source>
</evidence>
<proteinExistence type="predicted"/>
<accession>A0ACC0CFD2</accession>
<protein>
    <submittedName>
        <fullName evidence="1">Uncharacterized protein</fullName>
    </submittedName>
</protein>
<comment type="caution">
    <text evidence="1">The sequence shown here is derived from an EMBL/GenBank/DDBJ whole genome shotgun (WGS) entry which is preliminary data.</text>
</comment>
<gene>
    <name evidence="1" type="ORF">M9H77_04848</name>
</gene>
<dbReference type="Proteomes" id="UP001060085">
    <property type="component" value="Linkage Group LG01"/>
</dbReference>
<name>A0ACC0CFD2_CATRO</name>
<evidence type="ECO:0000313" key="1">
    <source>
        <dbReference type="EMBL" id="KAI5683620.1"/>
    </source>
</evidence>
<reference evidence="2" key="1">
    <citation type="journal article" date="2023" name="Nat. Plants">
        <title>Single-cell RNA sequencing provides a high-resolution roadmap for understanding the multicellular compartmentation of specialized metabolism.</title>
        <authorList>
            <person name="Sun S."/>
            <person name="Shen X."/>
            <person name="Li Y."/>
            <person name="Li Y."/>
            <person name="Wang S."/>
            <person name="Li R."/>
            <person name="Zhang H."/>
            <person name="Shen G."/>
            <person name="Guo B."/>
            <person name="Wei J."/>
            <person name="Xu J."/>
            <person name="St-Pierre B."/>
            <person name="Chen S."/>
            <person name="Sun C."/>
        </authorList>
    </citation>
    <scope>NUCLEOTIDE SEQUENCE [LARGE SCALE GENOMIC DNA]</scope>
</reference>
<keyword evidence="2" id="KW-1185">Reference proteome</keyword>